<keyword evidence="3" id="KW-1185">Reference proteome</keyword>
<evidence type="ECO:0000313" key="2">
    <source>
        <dbReference type="EMBL" id="GIE01518.1"/>
    </source>
</evidence>
<sequence length="523" mass="56346">MSNENIGRLKHEQGNIRGAYGVWGTDELANGSAAGAAVPGFGGDVDTLFDIRYNVAKTREIAHLAWDALRQLYGQGLGDSWVGDAHVAAKQAAQALFTDIHGLTDPMRTLPDRIEQYALIVERSGHTDGYAVESLNNVADEASRMTALGFLPDLSDYDGDKMAGLHHQAMQAIDERVNTHESVEDAGRELSSVLRDQAGHARGRRLQGSPMSALDEVVLAEAGNSWISGDGAILTLAQEERAAAALNGLSDADRQRMMQMIGASASPEQQAYLMKMLAAGYSVDDVAKFNGLIAAHGDDPKWLAEHLSPFQMDANGKNLTDGKQWNDFEGAQWTQGQYPTCVASSTVAARAAVDPLYALELTTGGHPGDPAYDNPSAFADRLRAEQSQVYDDGRGWMQKMPLIGSDGMSNDQSESIANEQIGTHTGTSYSNVGMDDADARYDTVPQIEKAVDEGYPVPITTRNDDGGHQMMIVGHQGDQLQIYNPWGYTYWISEDAFAAGDISNGEPGLPGTPTSVRLPQEVK</sequence>
<proteinExistence type="predicted"/>
<dbReference type="Proteomes" id="UP000637628">
    <property type="component" value="Unassembled WGS sequence"/>
</dbReference>
<gene>
    <name evidence="2" type="ORF">Adu01nite_28680</name>
</gene>
<accession>A0ABQ3YVB6</accession>
<evidence type="ECO:0008006" key="4">
    <source>
        <dbReference type="Google" id="ProtNLM"/>
    </source>
</evidence>
<dbReference type="EMBL" id="BOML01000022">
    <property type="protein sequence ID" value="GIE01518.1"/>
    <property type="molecule type" value="Genomic_DNA"/>
</dbReference>
<name>A0ABQ3YVB6_9ACTN</name>
<evidence type="ECO:0000256" key="1">
    <source>
        <dbReference type="SAM" id="MobiDB-lite"/>
    </source>
</evidence>
<comment type="caution">
    <text evidence="2">The sequence shown here is derived from an EMBL/GenBank/DDBJ whole genome shotgun (WGS) entry which is preliminary data.</text>
</comment>
<evidence type="ECO:0000313" key="3">
    <source>
        <dbReference type="Proteomes" id="UP000637628"/>
    </source>
</evidence>
<reference evidence="2 3" key="1">
    <citation type="submission" date="2021-01" db="EMBL/GenBank/DDBJ databases">
        <title>Whole genome shotgun sequence of Actinoplanes durhamensis NBRC 14914.</title>
        <authorList>
            <person name="Komaki H."/>
            <person name="Tamura T."/>
        </authorList>
    </citation>
    <scope>NUCLEOTIDE SEQUENCE [LARGE SCALE GENOMIC DNA]</scope>
    <source>
        <strain evidence="2 3">NBRC 14914</strain>
    </source>
</reference>
<dbReference type="RefSeq" id="WP_203727219.1">
    <property type="nucleotide sequence ID" value="NZ_BAAATX010000017.1"/>
</dbReference>
<organism evidence="2 3">
    <name type="scientific">Paractinoplanes durhamensis</name>
    <dbReference type="NCBI Taxonomy" id="113563"/>
    <lineage>
        <taxon>Bacteria</taxon>
        <taxon>Bacillati</taxon>
        <taxon>Actinomycetota</taxon>
        <taxon>Actinomycetes</taxon>
        <taxon>Micromonosporales</taxon>
        <taxon>Micromonosporaceae</taxon>
        <taxon>Paractinoplanes</taxon>
    </lineage>
</organism>
<feature type="region of interest" description="Disordered" evidence="1">
    <location>
        <begin position="503"/>
        <end position="523"/>
    </location>
</feature>
<protein>
    <recommendedName>
        <fullName evidence="4">Peptidoglycan-binding protein</fullName>
    </recommendedName>
</protein>